<evidence type="ECO:0000256" key="8">
    <source>
        <dbReference type="SAM" id="MobiDB-lite"/>
    </source>
</evidence>
<feature type="region of interest" description="Disordered" evidence="8">
    <location>
        <begin position="158"/>
        <end position="197"/>
    </location>
</feature>
<evidence type="ECO:0000256" key="1">
    <source>
        <dbReference type="ARBA" id="ARBA00004604"/>
    </source>
</evidence>
<comment type="subcellular location">
    <subcellularLocation>
        <location evidence="1">Nucleus</location>
        <location evidence="1">Nucleolus</location>
    </subcellularLocation>
</comment>
<proteinExistence type="inferred from homology"/>
<feature type="compositionally biased region" description="Basic and acidic residues" evidence="8">
    <location>
        <begin position="245"/>
        <end position="263"/>
    </location>
</feature>
<feature type="region of interest" description="Disordered" evidence="8">
    <location>
        <begin position="1"/>
        <end position="40"/>
    </location>
</feature>
<dbReference type="EMBL" id="RSCD01000009">
    <property type="protein sequence ID" value="RSH90951.1"/>
    <property type="molecule type" value="Genomic_DNA"/>
</dbReference>
<dbReference type="InterPro" id="IPR019310">
    <property type="entry name" value="Efg1"/>
</dbReference>
<feature type="compositionally biased region" description="Acidic residues" evidence="8">
    <location>
        <begin position="362"/>
        <end position="371"/>
    </location>
</feature>
<dbReference type="GO" id="GO:0005730">
    <property type="term" value="C:nucleolus"/>
    <property type="evidence" value="ECO:0007669"/>
    <property type="project" value="UniProtKB-SubCell"/>
</dbReference>
<dbReference type="Proteomes" id="UP000279259">
    <property type="component" value="Unassembled WGS sequence"/>
</dbReference>
<dbReference type="GO" id="GO:0000462">
    <property type="term" value="P:maturation of SSU-rRNA from tricistronic rRNA transcript (SSU-rRNA, 5.8S rRNA, LSU-rRNA)"/>
    <property type="evidence" value="ECO:0007669"/>
    <property type="project" value="TreeGrafter"/>
</dbReference>
<keyword evidence="7" id="KW-0539">Nucleus</keyword>
<dbReference type="Pfam" id="PF10153">
    <property type="entry name" value="Efg1"/>
    <property type="match status" value="1"/>
</dbReference>
<evidence type="ECO:0000313" key="10">
    <source>
        <dbReference type="Proteomes" id="UP000279259"/>
    </source>
</evidence>
<evidence type="ECO:0000256" key="2">
    <source>
        <dbReference type="ARBA" id="ARBA00006916"/>
    </source>
</evidence>
<comment type="caution">
    <text evidence="9">The sequence shown here is derived from an EMBL/GenBank/DDBJ whole genome shotgun (WGS) entry which is preliminary data.</text>
</comment>
<evidence type="ECO:0000256" key="7">
    <source>
        <dbReference type="ARBA" id="ARBA00023242"/>
    </source>
</evidence>
<sequence length="371" mass="40445">MPPAPKSPRQPRAGPSTIPGTHTHRAKSLAQRDPEGLPGVSKIKASIRQTKRFLAKDNLEPGLRVQTQRRLTSLMADLERAERRGVEKKFGARYHKVKFFERQKLLRLIKRFQKTASTSSATDKETKRAEQDLERARVMLNYILHFPNTEKYIALFPDSESASDPDSSATATDVTPSTLSLPPHLTPPIPDGSTLDKSSARRLEVLLSMRKAMEDGKVSARPEEGLGDGKEVGGGAAKGGGAEGRLGDEKHNAKEEVKGKGKTADQAATRAEGSGEEGRQEVNDGRGKKSKRKDEAERKEGEDALVASGEKSNKKRKSAAAEEGVEERAKEKKQSKSKEGKRAKGKGEGKETSAAVKPAVAEEQDDFFESD</sequence>
<evidence type="ECO:0000256" key="4">
    <source>
        <dbReference type="ARBA" id="ARBA00019827"/>
    </source>
</evidence>
<dbReference type="OrthoDB" id="47732at2759"/>
<evidence type="ECO:0000256" key="3">
    <source>
        <dbReference type="ARBA" id="ARBA00018689"/>
    </source>
</evidence>
<accession>A0A427YIQ0</accession>
<evidence type="ECO:0000256" key="5">
    <source>
        <dbReference type="ARBA" id="ARBA00022552"/>
    </source>
</evidence>
<organism evidence="9 10">
    <name type="scientific">Saitozyma podzolica</name>
    <dbReference type="NCBI Taxonomy" id="1890683"/>
    <lineage>
        <taxon>Eukaryota</taxon>
        <taxon>Fungi</taxon>
        <taxon>Dikarya</taxon>
        <taxon>Basidiomycota</taxon>
        <taxon>Agaricomycotina</taxon>
        <taxon>Tremellomycetes</taxon>
        <taxon>Tremellales</taxon>
        <taxon>Trimorphomycetaceae</taxon>
        <taxon>Saitozyma</taxon>
    </lineage>
</organism>
<comment type="similarity">
    <text evidence="2">Belongs to the EFG1 family.</text>
</comment>
<reference evidence="9 10" key="1">
    <citation type="submission" date="2018-11" db="EMBL/GenBank/DDBJ databases">
        <title>Genome sequence of Saitozyma podzolica DSM 27192.</title>
        <authorList>
            <person name="Aliyu H."/>
            <person name="Gorte O."/>
            <person name="Ochsenreither K."/>
        </authorList>
    </citation>
    <scope>NUCLEOTIDE SEQUENCE [LARGE SCALE GENOMIC DNA]</scope>
    <source>
        <strain evidence="9 10">DSM 27192</strain>
    </source>
</reference>
<dbReference type="PANTHER" id="PTHR33911">
    <property type="entry name" value="RRNA-PROCESSING PROTEIN EFG1"/>
    <property type="match status" value="1"/>
</dbReference>
<feature type="region of interest" description="Disordered" evidence="8">
    <location>
        <begin position="214"/>
        <end position="371"/>
    </location>
</feature>
<feature type="compositionally biased region" description="Basic and acidic residues" evidence="8">
    <location>
        <begin position="326"/>
        <end position="351"/>
    </location>
</feature>
<dbReference type="GO" id="GO:0030688">
    <property type="term" value="C:preribosome, small subunit precursor"/>
    <property type="evidence" value="ECO:0007669"/>
    <property type="project" value="TreeGrafter"/>
</dbReference>
<feature type="compositionally biased region" description="Gly residues" evidence="8">
    <location>
        <begin position="232"/>
        <end position="244"/>
    </location>
</feature>
<feature type="compositionally biased region" description="Basic and acidic residues" evidence="8">
    <location>
        <begin position="276"/>
        <end position="302"/>
    </location>
</feature>
<feature type="compositionally biased region" description="Low complexity" evidence="8">
    <location>
        <begin position="158"/>
        <end position="183"/>
    </location>
</feature>
<dbReference type="InterPro" id="IPR050786">
    <property type="entry name" value="EFG1_rRNA-proc"/>
</dbReference>
<dbReference type="PANTHER" id="PTHR33911:SF1">
    <property type="entry name" value="RRNA-PROCESSING PROTEIN EFG1"/>
    <property type="match status" value="1"/>
</dbReference>
<dbReference type="AlphaFoldDB" id="A0A427YIQ0"/>
<evidence type="ECO:0000313" key="9">
    <source>
        <dbReference type="EMBL" id="RSH90951.1"/>
    </source>
</evidence>
<protein>
    <recommendedName>
        <fullName evidence="3">rRNA-processing protein EFG1</fullName>
    </recommendedName>
    <alternativeName>
        <fullName evidence="4">rRNA-processing protein efg1</fullName>
    </alternativeName>
</protein>
<keyword evidence="6" id="KW-0175">Coiled coil</keyword>
<name>A0A427YIQ0_9TREE</name>
<keyword evidence="5" id="KW-0698">rRNA processing</keyword>
<dbReference type="STRING" id="1890683.A0A427YIQ0"/>
<keyword evidence="10" id="KW-1185">Reference proteome</keyword>
<gene>
    <name evidence="9" type="primary">EFG1</name>
    <name evidence="9" type="ORF">EHS25_010127</name>
</gene>
<evidence type="ECO:0000256" key="6">
    <source>
        <dbReference type="ARBA" id="ARBA00023054"/>
    </source>
</evidence>
<feature type="compositionally biased region" description="Basic and acidic residues" evidence="8">
    <location>
        <begin position="214"/>
        <end position="231"/>
    </location>
</feature>